<dbReference type="Pfam" id="PF24355">
    <property type="entry name" value="DUF7514"/>
    <property type="match status" value="1"/>
</dbReference>
<dbReference type="RefSeq" id="XP_069228109.1">
    <property type="nucleotide sequence ID" value="XM_069374809.1"/>
</dbReference>
<protein>
    <recommendedName>
        <fullName evidence="2">DUF7514 domain-containing protein</fullName>
    </recommendedName>
</protein>
<organism evidence="3 4">
    <name type="scientific">Cladosporium halotolerans</name>
    <dbReference type="NCBI Taxonomy" id="1052096"/>
    <lineage>
        <taxon>Eukaryota</taxon>
        <taxon>Fungi</taxon>
        <taxon>Dikarya</taxon>
        <taxon>Ascomycota</taxon>
        <taxon>Pezizomycotina</taxon>
        <taxon>Dothideomycetes</taxon>
        <taxon>Dothideomycetidae</taxon>
        <taxon>Cladosporiales</taxon>
        <taxon>Cladosporiaceae</taxon>
        <taxon>Cladosporium</taxon>
    </lineage>
</organism>
<evidence type="ECO:0000313" key="4">
    <source>
        <dbReference type="Proteomes" id="UP000803884"/>
    </source>
</evidence>
<dbReference type="InterPro" id="IPR055936">
    <property type="entry name" value="DUF7514"/>
</dbReference>
<sequence>MEDSSPQSPTLAPDLAPASQQQPRSQPFQESSVAPASQSQGSQSSEQNRATASRSRTGSMTRPVVHQPTPIREAVDRAFGQSQPPNTLDPAFIAQVTEAVVKNLQNTSLNPLTPAAAQPSQYPPPPSVHSVPQSPTHSSTASLPPRYTPPSPQQPRDRAATGNHSPVSPGPVLSDSESLFGKGSVQYGSGKLSDRDDDTPKPAFGDSGVGSRLNESIREEREAEKMERVEEGRAPQTTNSRRESRDSAGSPVSAPKDCSQPRRMSSPPPEITTLERIWQPLFENGKPTVRLSQFLRGIALHIVEDYEPKNSLVITPSKMLRFFEQTKIDDELYPWHLVFGGSMNSASISVMLRRLKCQHHLVQNQYHEVPNVPGLTPIGFETFMTCLIQAHPDLEFQRLAKTVMNMPISNADYRSERFPKELSRRLLPAQPNPIAEQCIIASMAHESNQLQLRNSNAMPPPPPSAPPPQTSAFPERERKPYSRSTFSNEVNDDDLEDSVPSVPIERERKPYFAKEGSGKMFDTDGNRDDPNGTTQPRSNEASGFAPPRPPYGDYSPVGQPSGGASSDPRAIPQSKRHRSSVGPGPSATGQTPGGSYSQRRRSPPPAGFARSDPVNVGDIPAAQYGSNLHNPRPPTHFEREQFDDFPHHYPNRRATASANNGNPFEDDMYRGKPIPNRSNPGQAQPGVNSYDSVYGSASAGSYPGPRARNYEDRRRSGYGGPPPTLNTGTSSGPGGSDGWGSFAAGPGHPGMYPPHGYGNAGMQH</sequence>
<comment type="caution">
    <text evidence="3">The sequence shown here is derived from an EMBL/GenBank/DDBJ whole genome shotgun (WGS) entry which is preliminary data.</text>
</comment>
<feature type="compositionally biased region" description="Basic and acidic residues" evidence="1">
    <location>
        <begin position="635"/>
        <end position="647"/>
    </location>
</feature>
<feature type="region of interest" description="Disordered" evidence="1">
    <location>
        <begin position="1"/>
        <end position="90"/>
    </location>
</feature>
<feature type="compositionally biased region" description="Basic and acidic residues" evidence="1">
    <location>
        <begin position="521"/>
        <end position="530"/>
    </location>
</feature>
<evidence type="ECO:0000313" key="3">
    <source>
        <dbReference type="EMBL" id="KAL1585003.1"/>
    </source>
</evidence>
<dbReference type="PANTHER" id="PTHR39611:SF1">
    <property type="entry name" value="HYDROXYPROLINE-RICH GLYCOPROTEIN DZ-HRGP"/>
    <property type="match status" value="1"/>
</dbReference>
<feature type="compositionally biased region" description="Polar residues" evidence="1">
    <location>
        <begin position="676"/>
        <end position="691"/>
    </location>
</feature>
<keyword evidence="4" id="KW-1185">Reference proteome</keyword>
<dbReference type="PANTHER" id="PTHR39611">
    <property type="entry name" value="HYDROXYPROLINE-RICH GLYCOPROTEIN DZ-HRGP-RELATED"/>
    <property type="match status" value="1"/>
</dbReference>
<dbReference type="Proteomes" id="UP000803884">
    <property type="component" value="Unassembled WGS sequence"/>
</dbReference>
<feature type="region of interest" description="Disordered" evidence="1">
    <location>
        <begin position="110"/>
        <end position="270"/>
    </location>
</feature>
<feature type="compositionally biased region" description="Basic and acidic residues" evidence="1">
    <location>
        <begin position="215"/>
        <end position="233"/>
    </location>
</feature>
<feature type="compositionally biased region" description="Polar residues" evidence="1">
    <location>
        <begin position="1"/>
        <end position="10"/>
    </location>
</feature>
<gene>
    <name evidence="3" type="ORF">WHR41_06204</name>
</gene>
<feature type="compositionally biased region" description="Low complexity" evidence="1">
    <location>
        <begin position="128"/>
        <end position="140"/>
    </location>
</feature>
<feature type="compositionally biased region" description="Polar residues" evidence="1">
    <location>
        <begin position="587"/>
        <end position="597"/>
    </location>
</feature>
<accession>A0AB34KP77</accession>
<dbReference type="EMBL" id="JAAQHG020000022">
    <property type="protein sequence ID" value="KAL1585003.1"/>
    <property type="molecule type" value="Genomic_DNA"/>
</dbReference>
<feature type="compositionally biased region" description="Low complexity" evidence="1">
    <location>
        <begin position="17"/>
        <end position="47"/>
    </location>
</feature>
<evidence type="ECO:0000256" key="1">
    <source>
        <dbReference type="SAM" id="MobiDB-lite"/>
    </source>
</evidence>
<name>A0AB34KP77_9PEZI</name>
<feature type="region of interest" description="Disordered" evidence="1">
    <location>
        <begin position="453"/>
        <end position="764"/>
    </location>
</feature>
<feature type="domain" description="DUF7514" evidence="2">
    <location>
        <begin position="281"/>
        <end position="439"/>
    </location>
</feature>
<feature type="compositionally biased region" description="Pro residues" evidence="1">
    <location>
        <begin position="458"/>
        <end position="469"/>
    </location>
</feature>
<feature type="compositionally biased region" description="Low complexity" evidence="1">
    <location>
        <begin position="739"/>
        <end position="757"/>
    </location>
</feature>
<dbReference type="GeneID" id="96007647"/>
<dbReference type="AlphaFoldDB" id="A0AB34KP77"/>
<proteinExistence type="predicted"/>
<feature type="compositionally biased region" description="Polar residues" evidence="1">
    <location>
        <begin position="531"/>
        <end position="541"/>
    </location>
</feature>
<evidence type="ECO:0000259" key="2">
    <source>
        <dbReference type="Pfam" id="PF24355"/>
    </source>
</evidence>
<reference evidence="3 4" key="1">
    <citation type="journal article" date="2020" name="Microbiol. Resour. Announc.">
        <title>Draft Genome Sequence of a Cladosporium Species Isolated from the Mesophotic Ascidian Didemnum maculosum.</title>
        <authorList>
            <person name="Gioti A."/>
            <person name="Siaperas R."/>
            <person name="Nikolaivits E."/>
            <person name="Le Goff G."/>
            <person name="Ouazzani J."/>
            <person name="Kotoulas G."/>
            <person name="Topakas E."/>
        </authorList>
    </citation>
    <scope>NUCLEOTIDE SEQUENCE [LARGE SCALE GENOMIC DNA]</scope>
    <source>
        <strain evidence="3 4">TM138-S3</strain>
    </source>
</reference>
<feature type="compositionally biased region" description="Polar residues" evidence="1">
    <location>
        <begin position="48"/>
        <end position="60"/>
    </location>
</feature>